<evidence type="ECO:0000313" key="2">
    <source>
        <dbReference type="Proteomes" id="UP001187192"/>
    </source>
</evidence>
<accession>A0AA88D903</accession>
<dbReference type="PANTHER" id="PTHR35690">
    <property type="entry name" value="OS01G0363500 PROTEIN"/>
    <property type="match status" value="1"/>
</dbReference>
<comment type="caution">
    <text evidence="1">The sequence shown here is derived from an EMBL/GenBank/DDBJ whole genome shotgun (WGS) entry which is preliminary data.</text>
</comment>
<keyword evidence="2" id="KW-1185">Reference proteome</keyword>
<organism evidence="1 2">
    <name type="scientific">Ficus carica</name>
    <name type="common">Common fig</name>
    <dbReference type="NCBI Taxonomy" id="3494"/>
    <lineage>
        <taxon>Eukaryota</taxon>
        <taxon>Viridiplantae</taxon>
        <taxon>Streptophyta</taxon>
        <taxon>Embryophyta</taxon>
        <taxon>Tracheophyta</taxon>
        <taxon>Spermatophyta</taxon>
        <taxon>Magnoliopsida</taxon>
        <taxon>eudicotyledons</taxon>
        <taxon>Gunneridae</taxon>
        <taxon>Pentapetalae</taxon>
        <taxon>rosids</taxon>
        <taxon>fabids</taxon>
        <taxon>Rosales</taxon>
        <taxon>Moraceae</taxon>
        <taxon>Ficeae</taxon>
        <taxon>Ficus</taxon>
    </lineage>
</organism>
<reference evidence="1" key="1">
    <citation type="submission" date="2023-07" db="EMBL/GenBank/DDBJ databases">
        <title>draft genome sequence of fig (Ficus carica).</title>
        <authorList>
            <person name="Takahashi T."/>
            <person name="Nishimura K."/>
        </authorList>
    </citation>
    <scope>NUCLEOTIDE SEQUENCE</scope>
</reference>
<dbReference type="PANTHER" id="PTHR35690:SF1">
    <property type="entry name" value="OS01G0363500 PROTEIN"/>
    <property type="match status" value="1"/>
</dbReference>
<sequence length="202" mass="22948">MFSLSFSYFSRCVLRDMDFDRALMFKDVEESVKVLKEAAKTRKVPKEEVLSALSVIEKSKLDPSKFLETLGGSKSPGRTWMLIFTAQKQLKGCSYFPLTAVQRFDAAGKRIENGVFLGPIGALTFEGRFTWKNRILAFVFECIRIKVGPLNPLEISLGQKDDREPSTKDPFFIWFYIDEELAVARGRSGGTAIWCRCRHVPS</sequence>
<name>A0AA88D903_FICCA</name>
<gene>
    <name evidence="1" type="ORF">TIFTF001_015489</name>
</gene>
<evidence type="ECO:0000313" key="1">
    <source>
        <dbReference type="EMBL" id="GMN46302.1"/>
    </source>
</evidence>
<proteinExistence type="predicted"/>
<dbReference type="Proteomes" id="UP001187192">
    <property type="component" value="Unassembled WGS sequence"/>
</dbReference>
<protein>
    <submittedName>
        <fullName evidence="1">Uncharacterized protein</fullName>
    </submittedName>
</protein>
<dbReference type="AlphaFoldDB" id="A0AA88D903"/>
<dbReference type="EMBL" id="BTGU01000022">
    <property type="protein sequence ID" value="GMN46302.1"/>
    <property type="molecule type" value="Genomic_DNA"/>
</dbReference>